<feature type="transmembrane region" description="Helical" evidence="1">
    <location>
        <begin position="80"/>
        <end position="103"/>
    </location>
</feature>
<feature type="transmembrane region" description="Helical" evidence="1">
    <location>
        <begin position="349"/>
        <end position="368"/>
    </location>
</feature>
<feature type="transmembrane region" description="Helical" evidence="1">
    <location>
        <begin position="139"/>
        <end position="160"/>
    </location>
</feature>
<dbReference type="Pfam" id="PF07853">
    <property type="entry name" value="DUF1648"/>
    <property type="match status" value="1"/>
</dbReference>
<evidence type="ECO:0000313" key="4">
    <source>
        <dbReference type="EMBL" id="CAG5082504.1"/>
    </source>
</evidence>
<keyword evidence="1" id="KW-1133">Transmembrane helix</keyword>
<gene>
    <name evidence="4" type="primary">txxe 1292-yiaN</name>
    <name evidence="4" type="ORF">TXXE_06020</name>
</gene>
<evidence type="ECO:0000256" key="1">
    <source>
        <dbReference type="SAM" id="Phobius"/>
    </source>
</evidence>
<dbReference type="InterPro" id="IPR014574">
    <property type="entry name" value="UCP032908"/>
</dbReference>
<dbReference type="EMBL" id="CAJRAY010000026">
    <property type="protein sequence ID" value="CAG5082504.1"/>
    <property type="molecule type" value="Genomic_DNA"/>
</dbReference>
<reference evidence="4 5" key="1">
    <citation type="submission" date="2021-04" db="EMBL/GenBank/DDBJ databases">
        <authorList>
            <person name="Rakotoarivonina H."/>
        </authorList>
    </citation>
    <scope>NUCLEOTIDE SEQUENCE [LARGE SCALE GENOMIC DNA]</scope>
    <source>
        <strain evidence="4 5">XE</strain>
    </source>
</reference>
<accession>A0ABM8V252</accession>
<evidence type="ECO:0000313" key="5">
    <source>
        <dbReference type="Proteomes" id="UP000681526"/>
    </source>
</evidence>
<sequence>MNGIGFALLAIVTLPLGVIITCMPYLTRRTESFGVSIEEKYFDDPEISAMRRTYATVTGAVSLLVVIASLIAAARLDEEQLGWLLPAAVGVMLAVHLALYLRFHFRMRAMKKQRGLVSAGMQQTVVDTEFYREKRAYSMAWFIPHLLVAAATAWICIAYYDDFPDRIVMQYGMDGTPTNVVDKSPGIVLFPVWIQLLMIAIFAVVNYSISASKQQIDAANPRNSLRRNLIFRRKWSAFTLVTGFLLIVLFGSIPLQQLLGFDFSVQLAFILSIVIITLLWAVRLGFVTGQGGSRIRLPEEAPPAADGKVNRDDDKYWILGQFYFNPDDPALFLEKRFGIGWTFNFARPLAWIIFLAPILVVVLLVYLAERG</sequence>
<evidence type="ECO:0000259" key="2">
    <source>
        <dbReference type="Pfam" id="PF07853"/>
    </source>
</evidence>
<evidence type="ECO:0000259" key="3">
    <source>
        <dbReference type="Pfam" id="PF19124"/>
    </source>
</evidence>
<name>A0ABM8V252_THEXY</name>
<dbReference type="PANTHER" id="PTHR37810">
    <property type="entry name" value="IMMUNITY PROTEIN SDPI"/>
    <property type="match status" value="1"/>
</dbReference>
<feature type="domain" description="DUF1648" evidence="2">
    <location>
        <begin position="147"/>
        <end position="194"/>
    </location>
</feature>
<dbReference type="RefSeq" id="WP_213483864.1">
    <property type="nucleotide sequence ID" value="NZ_CAJRAY010000026.1"/>
</dbReference>
<feature type="transmembrane region" description="Helical" evidence="1">
    <location>
        <begin position="187"/>
        <end position="209"/>
    </location>
</feature>
<organism evidence="4 5">
    <name type="scientific">Thermobacillus xylanilyticus</name>
    <dbReference type="NCBI Taxonomy" id="76633"/>
    <lineage>
        <taxon>Bacteria</taxon>
        <taxon>Bacillati</taxon>
        <taxon>Bacillota</taxon>
        <taxon>Bacilli</taxon>
        <taxon>Bacillales</taxon>
        <taxon>Paenibacillaceae</taxon>
        <taxon>Thermobacillus</taxon>
    </lineage>
</organism>
<proteinExistence type="predicted"/>
<keyword evidence="1" id="KW-0472">Membrane</keyword>
<feature type="transmembrane region" description="Helical" evidence="1">
    <location>
        <begin position="267"/>
        <end position="286"/>
    </location>
</feature>
<comment type="caution">
    <text evidence="4">The sequence shown here is derived from an EMBL/GenBank/DDBJ whole genome shotgun (WGS) entry which is preliminary data.</text>
</comment>
<feature type="domain" description="DUF5808" evidence="3">
    <location>
        <begin position="326"/>
        <end position="351"/>
    </location>
</feature>
<keyword evidence="1" id="KW-0812">Transmembrane</keyword>
<dbReference type="Pfam" id="PF19124">
    <property type="entry name" value="DUF5808"/>
    <property type="match status" value="1"/>
</dbReference>
<feature type="transmembrane region" description="Helical" evidence="1">
    <location>
        <begin position="6"/>
        <end position="26"/>
    </location>
</feature>
<feature type="transmembrane region" description="Helical" evidence="1">
    <location>
        <begin position="235"/>
        <end position="255"/>
    </location>
</feature>
<dbReference type="Proteomes" id="UP000681526">
    <property type="component" value="Unassembled WGS sequence"/>
</dbReference>
<keyword evidence="5" id="KW-1185">Reference proteome</keyword>
<dbReference type="InterPro" id="IPR043831">
    <property type="entry name" value="DUF5808"/>
</dbReference>
<feature type="transmembrane region" description="Helical" evidence="1">
    <location>
        <begin position="54"/>
        <end position="74"/>
    </location>
</feature>
<dbReference type="PANTHER" id="PTHR37810:SF9">
    <property type="entry name" value="MEMBRANE PROTEIN"/>
    <property type="match status" value="1"/>
</dbReference>
<protein>
    <submittedName>
        <fullName evidence="4">Predicted membrane protein/transporter</fullName>
    </submittedName>
</protein>
<dbReference type="PIRSF" id="PIRSF032908">
    <property type="entry name" value="UCP032908"/>
    <property type="match status" value="1"/>
</dbReference>
<dbReference type="InterPro" id="IPR012867">
    <property type="entry name" value="DUF1648"/>
</dbReference>